<dbReference type="RefSeq" id="WP_103358037.1">
    <property type="nucleotide sequence ID" value="NZ_CP113107.1"/>
</dbReference>
<dbReference type="SUPFAM" id="SSF140663">
    <property type="entry name" value="TTHA0068-like"/>
    <property type="match status" value="1"/>
</dbReference>
<evidence type="ECO:0000313" key="1">
    <source>
        <dbReference type="EMBL" id="PNZ27948.1"/>
    </source>
</evidence>
<protein>
    <submittedName>
        <fullName evidence="1">DUF309 domain-containing protein</fullName>
    </submittedName>
</protein>
<dbReference type="Gene3D" id="1.10.3450.10">
    <property type="entry name" value="TTHA0068-like"/>
    <property type="match status" value="1"/>
</dbReference>
<dbReference type="Pfam" id="PF03745">
    <property type="entry name" value="DUF309"/>
    <property type="match status" value="1"/>
</dbReference>
<gene>
    <name evidence="1" type="ORF">CD122_05725</name>
</gene>
<dbReference type="PANTHER" id="PTHR34796:SF1">
    <property type="entry name" value="EXPRESSED PROTEIN"/>
    <property type="match status" value="1"/>
</dbReference>
<accession>A0A2K3YRU4</accession>
<proteinExistence type="predicted"/>
<dbReference type="InterPro" id="IPR023203">
    <property type="entry name" value="TTHA0068_sf"/>
</dbReference>
<dbReference type="InterPro" id="IPR005500">
    <property type="entry name" value="DUF309"/>
</dbReference>
<dbReference type="OrthoDB" id="165483at2"/>
<comment type="caution">
    <text evidence="1">The sequence shown here is derived from an EMBL/GenBank/DDBJ whole genome shotgun (WGS) entry which is preliminary data.</text>
</comment>
<dbReference type="AlphaFoldDB" id="A0A2K3YRU4"/>
<dbReference type="PANTHER" id="PTHR34796">
    <property type="entry name" value="EXPRESSED PROTEIN"/>
    <property type="match status" value="1"/>
</dbReference>
<evidence type="ECO:0000313" key="2">
    <source>
        <dbReference type="Proteomes" id="UP000242752"/>
    </source>
</evidence>
<dbReference type="EMBL" id="PPRF01000032">
    <property type="protein sequence ID" value="PNZ27948.1"/>
    <property type="molecule type" value="Genomic_DNA"/>
</dbReference>
<sequence length="174" mass="20611">MRDALIEFYYQFHTKQHYFLCHDILEDAWKSQVQYSKNDLVVSLILFATASYHYRRNNFKGAYRSYVKAAKIVAQYNDKDLEKHGLKALDYREQLHTLIDATSQAKPFSPIVLPLTSNMQQAIESRYPDYEWHADIVETPLIMHHHRYRDRSEVIAAREAALGMRHNHLNQQND</sequence>
<organism evidence="1 2">
    <name type="scientific">Staphylococcus rostri</name>
    <dbReference type="NCBI Taxonomy" id="522262"/>
    <lineage>
        <taxon>Bacteria</taxon>
        <taxon>Bacillati</taxon>
        <taxon>Bacillota</taxon>
        <taxon>Bacilli</taxon>
        <taxon>Bacillales</taxon>
        <taxon>Staphylococcaceae</taxon>
        <taxon>Staphylococcus</taxon>
    </lineage>
</organism>
<keyword evidence="2" id="KW-1185">Reference proteome</keyword>
<name>A0A2K3YRU4_9STAP</name>
<dbReference type="Proteomes" id="UP000242752">
    <property type="component" value="Unassembled WGS sequence"/>
</dbReference>
<reference evidence="1 2" key="1">
    <citation type="submission" date="2017-08" db="EMBL/GenBank/DDBJ databases">
        <title>Draft genome sequences of 64 type strains of genus Staph aureus.</title>
        <authorList>
            <person name="Cole K."/>
            <person name="Golubchik T."/>
            <person name="Russell J."/>
            <person name="Foster D."/>
            <person name="Llewelyn M."/>
            <person name="Wilson D."/>
            <person name="Crook D."/>
            <person name="Paul J."/>
        </authorList>
    </citation>
    <scope>NUCLEOTIDE SEQUENCE [LARGE SCALE GENOMIC DNA]</scope>
    <source>
        <strain evidence="1 2">DSM 21968</strain>
    </source>
</reference>